<feature type="domain" description="NERD" evidence="1">
    <location>
        <begin position="37"/>
        <end position="147"/>
    </location>
</feature>
<protein>
    <submittedName>
        <fullName evidence="2">Nuclease</fullName>
    </submittedName>
</protein>
<evidence type="ECO:0000313" key="3">
    <source>
        <dbReference type="Proteomes" id="UP000030408"/>
    </source>
</evidence>
<reference evidence="2 3" key="1">
    <citation type="submission" date="2014-02" db="EMBL/GenBank/DDBJ databases">
        <title>Draft genome sequence of Lysinibacillus sinduriensis JCM 15800.</title>
        <authorList>
            <person name="Zhang F."/>
            <person name="Wang G."/>
            <person name="Zhang L."/>
        </authorList>
    </citation>
    <scope>NUCLEOTIDE SEQUENCE [LARGE SCALE GENOMIC DNA]</scope>
    <source>
        <strain evidence="2 3">JCM 15800</strain>
    </source>
</reference>
<gene>
    <name evidence="2" type="ORF">CD33_18220</name>
</gene>
<dbReference type="OrthoDB" id="2164794at2"/>
<dbReference type="Pfam" id="PF08378">
    <property type="entry name" value="NERD"/>
    <property type="match status" value="1"/>
</dbReference>
<dbReference type="Proteomes" id="UP000030408">
    <property type="component" value="Unassembled WGS sequence"/>
</dbReference>
<organism evidence="2 3">
    <name type="scientific">Ureibacillus sinduriensis BLB-1 = JCM 15800</name>
    <dbReference type="NCBI Taxonomy" id="1384057"/>
    <lineage>
        <taxon>Bacteria</taxon>
        <taxon>Bacillati</taxon>
        <taxon>Bacillota</taxon>
        <taxon>Bacilli</taxon>
        <taxon>Bacillales</taxon>
        <taxon>Caryophanaceae</taxon>
        <taxon>Ureibacillus</taxon>
    </lineage>
</organism>
<sequence length="301" mass="35420">MIFKPRTEPKELIILKTLRNRMDLSMAYQQNYISLKKGFEGELLFDLLLENIECECLVLNDLLLKVNNQTFQIDSLIMLKDAVYLLEIKNYSGNYSYKTDKIFLKDQAEITNPLIQLYRTESLLRQLFLKFQFKTSIHPLVIFINPEFTLYQAPHGVPFIFPSQLNGFIKKLHSSESEVPEDHIKTAERLLTLHIDENPYQQLPPYHYHQLRKGMYCACCQSFAISVQGKKCTCTSCGNKESVESAVVRNVKEFKLLFPNEKVTTSKIYEWCQIIDSRRRILRILKKNFKSTDILRRMHFE</sequence>
<proteinExistence type="predicted"/>
<dbReference type="AlphaFoldDB" id="A0A0A3HUH5"/>
<comment type="caution">
    <text evidence="2">The sequence shown here is derived from an EMBL/GenBank/DDBJ whole genome shotgun (WGS) entry which is preliminary data.</text>
</comment>
<name>A0A0A3HUH5_9BACL</name>
<evidence type="ECO:0000313" key="2">
    <source>
        <dbReference type="EMBL" id="KGR73948.1"/>
    </source>
</evidence>
<dbReference type="PROSITE" id="PS50965">
    <property type="entry name" value="NERD"/>
    <property type="match status" value="1"/>
</dbReference>
<dbReference type="InterPro" id="IPR011528">
    <property type="entry name" value="NERD"/>
</dbReference>
<dbReference type="EMBL" id="JPVO01000055">
    <property type="protein sequence ID" value="KGR73948.1"/>
    <property type="molecule type" value="Genomic_DNA"/>
</dbReference>
<accession>A0A0A3HUH5</accession>
<keyword evidence="3" id="KW-1185">Reference proteome</keyword>
<evidence type="ECO:0000259" key="1">
    <source>
        <dbReference type="PROSITE" id="PS50965"/>
    </source>
</evidence>
<dbReference type="eggNOG" id="ENOG502Z8AV">
    <property type="taxonomic scope" value="Bacteria"/>
</dbReference>
<dbReference type="RefSeq" id="WP_036203136.1">
    <property type="nucleotide sequence ID" value="NZ_AVCY01000001.1"/>
</dbReference>
<dbReference type="STRING" id="1384057.CD33_18220"/>